<dbReference type="GO" id="GO:0006508">
    <property type="term" value="P:proteolysis"/>
    <property type="evidence" value="ECO:0007669"/>
    <property type="project" value="UniProtKB-KW"/>
</dbReference>
<feature type="transmembrane region" description="Helical" evidence="1">
    <location>
        <begin position="198"/>
        <end position="218"/>
    </location>
</feature>
<protein>
    <submittedName>
        <fullName evidence="3">CAAX amino terminal protease family protein</fullName>
    </submittedName>
</protein>
<name>F0GVU9_9FIRM</name>
<dbReference type="PATRIC" id="fig|879305.3.peg.930"/>
<feature type="transmembrane region" description="Helical" evidence="1">
    <location>
        <begin position="104"/>
        <end position="129"/>
    </location>
</feature>
<feature type="transmembrane region" description="Helical" evidence="1">
    <location>
        <begin position="141"/>
        <end position="161"/>
    </location>
</feature>
<organism evidence="3 4">
    <name type="scientific">Anaerococcus prevotii ACS-065-V-Col13</name>
    <dbReference type="NCBI Taxonomy" id="879305"/>
    <lineage>
        <taxon>Bacteria</taxon>
        <taxon>Bacillati</taxon>
        <taxon>Bacillota</taxon>
        <taxon>Tissierellia</taxon>
        <taxon>Tissierellales</taxon>
        <taxon>Peptoniphilaceae</taxon>
        <taxon>Anaerococcus</taxon>
    </lineage>
</organism>
<keyword evidence="3" id="KW-0645">Protease</keyword>
<feature type="transmembrane region" description="Helical" evidence="1">
    <location>
        <begin position="63"/>
        <end position="83"/>
    </location>
</feature>
<keyword evidence="4" id="KW-1185">Reference proteome</keyword>
<feature type="transmembrane region" description="Helical" evidence="1">
    <location>
        <begin position="26"/>
        <end position="51"/>
    </location>
</feature>
<evidence type="ECO:0000256" key="1">
    <source>
        <dbReference type="SAM" id="Phobius"/>
    </source>
</evidence>
<comment type="caution">
    <text evidence="3">The sequence shown here is derived from an EMBL/GenBank/DDBJ whole genome shotgun (WGS) entry which is preliminary data.</text>
</comment>
<dbReference type="EMBL" id="AEXM01000022">
    <property type="protein sequence ID" value="EGC82050.1"/>
    <property type="molecule type" value="Genomic_DNA"/>
</dbReference>
<accession>F0GVU9</accession>
<evidence type="ECO:0000313" key="3">
    <source>
        <dbReference type="EMBL" id="EGC82050.1"/>
    </source>
</evidence>
<dbReference type="InterPro" id="IPR003675">
    <property type="entry name" value="Rce1/LyrA-like_dom"/>
</dbReference>
<reference evidence="3 4" key="1">
    <citation type="submission" date="2011-01" db="EMBL/GenBank/DDBJ databases">
        <authorList>
            <person name="Durkin A.S."/>
            <person name="Madupu R."/>
            <person name="Torralba M."/>
            <person name="Gillis M."/>
            <person name="Methe B."/>
            <person name="Sutton G."/>
            <person name="Nelson K.E."/>
        </authorList>
    </citation>
    <scope>NUCLEOTIDE SEQUENCE [LARGE SCALE GENOMIC DNA]</scope>
    <source>
        <strain evidence="3 4">ACS-065-V-Col13</strain>
    </source>
</reference>
<dbReference type="Proteomes" id="UP000005286">
    <property type="component" value="Unassembled WGS sequence"/>
</dbReference>
<sequence>MQTKIDFIENESIKETYRVMKDRNPVIFTLILFLIMQVVSAFGISLLGLSGKNILNIDLKGDSLNIAILISTLMVSLATYFFVKVYQKRTAESMGLVSNNKIKSYFLGIGISFLMLSLAFSLATLFGGYDIKINTENVNPLVFIFFIFGWMCQGFEEEFIVRSAIMNYFASRSGVFVGIVANSLIFAILHLGNSSFNLLAFINLFIIGLVFSMLFYLTDNIYASAGAHSMWNFMQANIVGINVSGIISSKNSIFKSNPTGYSLISGGAFGIEASILVTFVGLISLVILYKIAINKNLIKKSK</sequence>
<dbReference type="PANTHER" id="PTHR39430">
    <property type="entry name" value="MEMBRANE-ASSOCIATED PROTEASE-RELATED"/>
    <property type="match status" value="1"/>
</dbReference>
<feature type="domain" description="CAAX prenyl protease 2/Lysostaphin resistance protein A-like" evidence="2">
    <location>
        <begin position="141"/>
        <end position="234"/>
    </location>
</feature>
<keyword evidence="1" id="KW-1133">Transmembrane helix</keyword>
<dbReference type="STRING" id="879305.HMPREF9290_1025"/>
<keyword evidence="1" id="KW-0472">Membrane</keyword>
<keyword evidence="3" id="KW-0378">Hydrolase</keyword>
<dbReference type="PANTHER" id="PTHR39430:SF1">
    <property type="entry name" value="PROTEASE"/>
    <property type="match status" value="1"/>
</dbReference>
<evidence type="ECO:0000313" key="4">
    <source>
        <dbReference type="Proteomes" id="UP000005286"/>
    </source>
</evidence>
<evidence type="ECO:0000259" key="2">
    <source>
        <dbReference type="Pfam" id="PF02517"/>
    </source>
</evidence>
<dbReference type="Pfam" id="PF02517">
    <property type="entry name" value="Rce1-like"/>
    <property type="match status" value="1"/>
</dbReference>
<dbReference type="AlphaFoldDB" id="F0GVU9"/>
<feature type="transmembrane region" description="Helical" evidence="1">
    <location>
        <begin position="268"/>
        <end position="292"/>
    </location>
</feature>
<feature type="transmembrane region" description="Helical" evidence="1">
    <location>
        <begin position="173"/>
        <end position="192"/>
    </location>
</feature>
<keyword evidence="1" id="KW-0812">Transmembrane</keyword>
<dbReference type="GO" id="GO:0080120">
    <property type="term" value="P:CAAX-box protein maturation"/>
    <property type="evidence" value="ECO:0007669"/>
    <property type="project" value="UniProtKB-ARBA"/>
</dbReference>
<gene>
    <name evidence="3" type="ORF">HMPREF9290_1025</name>
</gene>
<dbReference type="eggNOG" id="COG1266">
    <property type="taxonomic scope" value="Bacteria"/>
</dbReference>
<dbReference type="GO" id="GO:0004175">
    <property type="term" value="F:endopeptidase activity"/>
    <property type="evidence" value="ECO:0007669"/>
    <property type="project" value="UniProtKB-ARBA"/>
</dbReference>
<dbReference type="RefSeq" id="WP_004834921.1">
    <property type="nucleotide sequence ID" value="NZ_AEXM01000022.1"/>
</dbReference>
<proteinExistence type="predicted"/>
<feature type="transmembrane region" description="Helical" evidence="1">
    <location>
        <begin position="230"/>
        <end position="248"/>
    </location>
</feature>